<evidence type="ECO:0000256" key="6">
    <source>
        <dbReference type="ARBA" id="ARBA00022759"/>
    </source>
</evidence>
<dbReference type="InterPro" id="IPR029060">
    <property type="entry name" value="PIN-like_dom_sf"/>
</dbReference>
<dbReference type="CDD" id="cd09904">
    <property type="entry name" value="H3TH_XPG"/>
    <property type="match status" value="1"/>
</dbReference>
<keyword evidence="11" id="KW-0539">Nucleus</keyword>
<dbReference type="Gene3D" id="3.40.50.1010">
    <property type="entry name" value="5'-nuclease"/>
    <property type="match status" value="2"/>
</dbReference>
<feature type="region of interest" description="Disordered" evidence="14">
    <location>
        <begin position="1102"/>
        <end position="1233"/>
    </location>
</feature>
<dbReference type="InterPro" id="IPR008918">
    <property type="entry name" value="HhH2"/>
</dbReference>
<dbReference type="SMART" id="SM00485">
    <property type="entry name" value="XPGN"/>
    <property type="match status" value="1"/>
</dbReference>
<feature type="compositionally biased region" description="Acidic residues" evidence="14">
    <location>
        <begin position="349"/>
        <end position="363"/>
    </location>
</feature>
<feature type="compositionally biased region" description="Basic residues" evidence="14">
    <location>
        <begin position="1162"/>
        <end position="1172"/>
    </location>
</feature>
<evidence type="ECO:0000256" key="8">
    <source>
        <dbReference type="ARBA" id="ARBA00022801"/>
    </source>
</evidence>
<organism evidence="17 18">
    <name type="scientific">Dendrothele bispora (strain CBS 962.96)</name>
    <dbReference type="NCBI Taxonomy" id="1314807"/>
    <lineage>
        <taxon>Eukaryota</taxon>
        <taxon>Fungi</taxon>
        <taxon>Dikarya</taxon>
        <taxon>Basidiomycota</taxon>
        <taxon>Agaricomycotina</taxon>
        <taxon>Agaricomycetes</taxon>
        <taxon>Agaricomycetidae</taxon>
        <taxon>Agaricales</taxon>
        <taxon>Agaricales incertae sedis</taxon>
        <taxon>Dendrothele</taxon>
    </lineage>
</organism>
<feature type="region of interest" description="Disordered" evidence="14">
    <location>
        <begin position="738"/>
        <end position="779"/>
    </location>
</feature>
<protein>
    <submittedName>
        <fullName evidence="17">PIN domain-like protein</fullName>
    </submittedName>
</protein>
<dbReference type="PROSITE" id="PS00842">
    <property type="entry name" value="XPG_2"/>
    <property type="match status" value="1"/>
</dbReference>
<evidence type="ECO:0000313" key="17">
    <source>
        <dbReference type="EMBL" id="THV07342.1"/>
    </source>
</evidence>
<comment type="similarity">
    <text evidence="12">Belongs to the XPG/RAD2 endonuclease family. GEN subfamily.</text>
</comment>
<dbReference type="Pfam" id="PF00867">
    <property type="entry name" value="XPG_I"/>
    <property type="match status" value="1"/>
</dbReference>
<gene>
    <name evidence="17" type="ORF">K435DRAFT_772686</name>
</gene>
<keyword evidence="7" id="KW-0227">DNA damage</keyword>
<evidence type="ECO:0000259" key="16">
    <source>
        <dbReference type="SMART" id="SM00485"/>
    </source>
</evidence>
<keyword evidence="5" id="KW-0479">Metal-binding</keyword>
<comment type="cofactor">
    <cofactor evidence="1">
        <name>Mg(2+)</name>
        <dbReference type="ChEBI" id="CHEBI:18420"/>
    </cofactor>
</comment>
<sequence length="1233" mass="136851">MGVKSLWTLLTPVGRPVMLENMEGKTVAIDSSIWIYQFQATMRAKDGRTLVNAHVLGFLRRLCKLLFYGMKPVFVFDGGAPALKRSTLNERRKKKSGAAASHVKLAEKLLAAQMRREALKHVKGPQSSKGKSKVPTGPVELNDDTVYLEDLDSSMPKTPAPKKKTQEPKSSGKKKFYDHDPYKLPEVNLEEQVAKVTRSTAPDPRLATEEELQAFIEEMRPEDFDVTSPAFRELPTEVQYEIVGDLRLKSRQTSYTRLQQMLRAAPTPLDFSKQQIKQLQQRNTLTQQLLMTTDSIGKAHISIPVRIASERNKEYVLVKNDGAEGGWVLGIRDTGTREKPIVIDHDENHGDEDDEEDDMEEVDIPTTDVDPDLRSYQRKMALSAIANRGTPKKLPSSSTDTKRQANQNIPLFDMEDEDEDRTVHQAIDLSGEDENEDVAFAIQQSYDQSKAAWPSTSIDPTVDDEGLAFALQVSLDQSRSNLERKARLDALFTLDEEPVATSSKAAQEPSSMDTSFGKPFLLLGSRPGFQVTALKNMSGLVERPSVTSSIGSDADASVQKLGTDQKPSRTASVSKENTLSVESSAQAAVAVSNEKMREVSSMEDDTLEHPGMRNASSSRPDHAVEKTPPTTAEDPKIDGSPQVAKSHLLDSEDEMEEVLPVVGPPVKFKNSESVVQRSEVTPVSDSDDDMEEVLPTIPSADNLGPSKASDDLYANGRDHVNTDSRIHQDLARISKEEATIIPPSALAHETSIPTSRSPSPDEFSRREGSPRAPSPAEDWDAAQEIDPVAEEGEFARFVSQVKGRDIDDVRREIDDEIRTLDQQRKNAMRDSEDVTQQMITQIMMMLRLFGIPYITAPMEAEAQCAKLVSLGLVDGIITDDSDVFLFGGQRVFKNMFNQSKTVECFLLGDLSRELGLDQGTLIRLAYLLGSDYVEGLPGVGPVVAMELLKEFPGDNGLHKFKDWWQKVQTGKDKEDDNTSAFRKSFKKKFKDLYLPPEWPNPAVRDAYYHPTVDESEEPFKWGLPDLDALREFLREELGWQQSKVDDLLSPIIRKMGKRKQTSTANKQGNLNDFFDVSGGSGTYAPRKRQAYASKRLQHVVSEFRKEKKRKSSLSSPTPTPGPGATEEEEAEPAVPRKRARKAVTAGTSKGRSRGNQKEVKSARKTRGRKSKGKGKEKETEDEGDLSEISDEDVFEPGANAEATGGEDPPALAINLRPRPKPRPAYKSAVDNAR</sequence>
<dbReference type="GO" id="GO:0006289">
    <property type="term" value="P:nucleotide-excision repair"/>
    <property type="evidence" value="ECO:0007669"/>
    <property type="project" value="InterPro"/>
</dbReference>
<evidence type="ECO:0000256" key="14">
    <source>
        <dbReference type="SAM" id="MobiDB-lite"/>
    </source>
</evidence>
<dbReference type="Proteomes" id="UP000297245">
    <property type="component" value="Unassembled WGS sequence"/>
</dbReference>
<feature type="coiled-coil region" evidence="13">
    <location>
        <begin position="806"/>
        <end position="837"/>
    </location>
</feature>
<evidence type="ECO:0000256" key="9">
    <source>
        <dbReference type="ARBA" id="ARBA00022842"/>
    </source>
</evidence>
<accession>A0A4S8MW49</accession>
<dbReference type="AlphaFoldDB" id="A0A4S8MW49"/>
<dbReference type="InterPro" id="IPR006085">
    <property type="entry name" value="XPG_DNA_repair_N"/>
</dbReference>
<proteinExistence type="inferred from homology"/>
<dbReference type="PANTHER" id="PTHR16171:SF7">
    <property type="entry name" value="DNA REPAIR PROTEIN RAD2"/>
    <property type="match status" value="1"/>
</dbReference>
<feature type="region of interest" description="Disordered" evidence="14">
    <location>
        <begin position="344"/>
        <end position="371"/>
    </location>
</feature>
<dbReference type="FunFam" id="1.10.150.20:FF:000030">
    <property type="entry name" value="Flap endonuclease GEN-like 1"/>
    <property type="match status" value="1"/>
</dbReference>
<feature type="compositionally biased region" description="Polar residues" evidence="14">
    <location>
        <begin position="568"/>
        <end position="579"/>
    </location>
</feature>
<dbReference type="PANTHER" id="PTHR16171">
    <property type="entry name" value="DNA REPAIR PROTEIN COMPLEMENTING XP-G CELLS-RELATED"/>
    <property type="match status" value="1"/>
</dbReference>
<dbReference type="EMBL" id="ML179038">
    <property type="protein sequence ID" value="THV07342.1"/>
    <property type="molecule type" value="Genomic_DNA"/>
</dbReference>
<evidence type="ECO:0000256" key="3">
    <source>
        <dbReference type="ARBA" id="ARBA00005283"/>
    </source>
</evidence>
<dbReference type="OrthoDB" id="31113at2759"/>
<dbReference type="GO" id="GO:0046872">
    <property type="term" value="F:metal ion binding"/>
    <property type="evidence" value="ECO:0007669"/>
    <property type="project" value="UniProtKB-KW"/>
</dbReference>
<dbReference type="InterPro" id="IPR019974">
    <property type="entry name" value="XPG_CS"/>
</dbReference>
<dbReference type="SUPFAM" id="SSF88723">
    <property type="entry name" value="PIN domain-like"/>
    <property type="match status" value="1"/>
</dbReference>
<dbReference type="CDD" id="cd09868">
    <property type="entry name" value="PIN_XPG_RAD2"/>
    <property type="match status" value="2"/>
</dbReference>
<feature type="region of interest" description="Disordered" evidence="14">
    <location>
        <begin position="545"/>
        <end position="707"/>
    </location>
</feature>
<dbReference type="GO" id="GO:0005634">
    <property type="term" value="C:nucleus"/>
    <property type="evidence" value="ECO:0007669"/>
    <property type="project" value="UniProtKB-SubCell"/>
</dbReference>
<dbReference type="InterPro" id="IPR001044">
    <property type="entry name" value="XPG/Rad2_eukaryotes"/>
</dbReference>
<dbReference type="SMART" id="SM00484">
    <property type="entry name" value="XPGI"/>
    <property type="match status" value="1"/>
</dbReference>
<evidence type="ECO:0000259" key="15">
    <source>
        <dbReference type="SMART" id="SM00484"/>
    </source>
</evidence>
<feature type="compositionally biased region" description="Acidic residues" evidence="14">
    <location>
        <begin position="1179"/>
        <end position="1194"/>
    </location>
</feature>
<dbReference type="SUPFAM" id="SSF47807">
    <property type="entry name" value="5' to 3' exonuclease, C-terminal subdomain"/>
    <property type="match status" value="1"/>
</dbReference>
<keyword evidence="8" id="KW-0378">Hydrolase</keyword>
<keyword evidence="18" id="KW-1185">Reference proteome</keyword>
<evidence type="ECO:0000256" key="12">
    <source>
        <dbReference type="ARBA" id="ARBA00038112"/>
    </source>
</evidence>
<evidence type="ECO:0000256" key="5">
    <source>
        <dbReference type="ARBA" id="ARBA00022723"/>
    </source>
</evidence>
<feature type="domain" description="XPG-I" evidence="15">
    <location>
        <begin position="847"/>
        <end position="916"/>
    </location>
</feature>
<feature type="region of interest" description="Disordered" evidence="14">
    <location>
        <begin position="119"/>
        <end position="180"/>
    </location>
</feature>
<evidence type="ECO:0000313" key="18">
    <source>
        <dbReference type="Proteomes" id="UP000297245"/>
    </source>
</evidence>
<evidence type="ECO:0000256" key="2">
    <source>
        <dbReference type="ARBA" id="ARBA00004123"/>
    </source>
</evidence>
<keyword evidence="10" id="KW-0234">DNA repair</keyword>
<dbReference type="GO" id="GO:0003697">
    <property type="term" value="F:single-stranded DNA binding"/>
    <property type="evidence" value="ECO:0007669"/>
    <property type="project" value="InterPro"/>
</dbReference>
<comment type="similarity">
    <text evidence="3">Belongs to the XPG/RAD2 endonuclease family. XPG subfamily.</text>
</comment>
<feature type="compositionally biased region" description="Polar residues" evidence="14">
    <location>
        <begin position="671"/>
        <end position="684"/>
    </location>
</feature>
<keyword evidence="6" id="KW-0255">Endonuclease</keyword>
<name>A0A4S8MW49_DENBC</name>
<dbReference type="InterPro" id="IPR006084">
    <property type="entry name" value="XPG/Rad2"/>
</dbReference>
<evidence type="ECO:0000256" key="1">
    <source>
        <dbReference type="ARBA" id="ARBA00001946"/>
    </source>
</evidence>
<evidence type="ECO:0000256" key="10">
    <source>
        <dbReference type="ARBA" id="ARBA00023204"/>
    </source>
</evidence>
<feature type="compositionally biased region" description="Acidic residues" evidence="14">
    <location>
        <begin position="141"/>
        <end position="152"/>
    </location>
</feature>
<keyword evidence="13" id="KW-0175">Coiled coil</keyword>
<evidence type="ECO:0000256" key="4">
    <source>
        <dbReference type="ARBA" id="ARBA00022722"/>
    </source>
</evidence>
<evidence type="ECO:0000256" key="7">
    <source>
        <dbReference type="ARBA" id="ARBA00022763"/>
    </source>
</evidence>
<comment type="subcellular location">
    <subcellularLocation>
        <location evidence="2">Nucleus</location>
    </subcellularLocation>
</comment>
<dbReference type="InterPro" id="IPR036279">
    <property type="entry name" value="5-3_exonuclease_C_sf"/>
</dbReference>
<dbReference type="SMART" id="SM00279">
    <property type="entry name" value="HhH2"/>
    <property type="match status" value="1"/>
</dbReference>
<keyword evidence="9" id="KW-0460">Magnesium</keyword>
<dbReference type="GO" id="GO:0048256">
    <property type="term" value="F:flap endonuclease activity"/>
    <property type="evidence" value="ECO:0007669"/>
    <property type="project" value="UniProtKB-ARBA"/>
</dbReference>
<evidence type="ECO:0000256" key="13">
    <source>
        <dbReference type="SAM" id="Coils"/>
    </source>
</evidence>
<dbReference type="Pfam" id="PF00752">
    <property type="entry name" value="XPG_N"/>
    <property type="match status" value="1"/>
</dbReference>
<dbReference type="PRINTS" id="PR00066">
    <property type="entry name" value="XRODRMPGMNTG"/>
</dbReference>
<feature type="domain" description="XPG N-terminal" evidence="16">
    <location>
        <begin position="1"/>
        <end position="98"/>
    </location>
</feature>
<dbReference type="InterPro" id="IPR006086">
    <property type="entry name" value="XPG-I_dom"/>
</dbReference>
<evidence type="ECO:0000256" key="11">
    <source>
        <dbReference type="ARBA" id="ARBA00023242"/>
    </source>
</evidence>
<reference evidence="17 18" key="1">
    <citation type="journal article" date="2019" name="Nat. Ecol. Evol.">
        <title>Megaphylogeny resolves global patterns of mushroom evolution.</title>
        <authorList>
            <person name="Varga T."/>
            <person name="Krizsan K."/>
            <person name="Foldi C."/>
            <person name="Dima B."/>
            <person name="Sanchez-Garcia M."/>
            <person name="Sanchez-Ramirez S."/>
            <person name="Szollosi G.J."/>
            <person name="Szarkandi J.G."/>
            <person name="Papp V."/>
            <person name="Albert L."/>
            <person name="Andreopoulos W."/>
            <person name="Angelini C."/>
            <person name="Antonin V."/>
            <person name="Barry K.W."/>
            <person name="Bougher N.L."/>
            <person name="Buchanan P."/>
            <person name="Buyck B."/>
            <person name="Bense V."/>
            <person name="Catcheside P."/>
            <person name="Chovatia M."/>
            <person name="Cooper J."/>
            <person name="Damon W."/>
            <person name="Desjardin D."/>
            <person name="Finy P."/>
            <person name="Geml J."/>
            <person name="Haridas S."/>
            <person name="Hughes K."/>
            <person name="Justo A."/>
            <person name="Karasinski D."/>
            <person name="Kautmanova I."/>
            <person name="Kiss B."/>
            <person name="Kocsube S."/>
            <person name="Kotiranta H."/>
            <person name="LaButti K.M."/>
            <person name="Lechner B.E."/>
            <person name="Liimatainen K."/>
            <person name="Lipzen A."/>
            <person name="Lukacs Z."/>
            <person name="Mihaltcheva S."/>
            <person name="Morgado L.N."/>
            <person name="Niskanen T."/>
            <person name="Noordeloos M.E."/>
            <person name="Ohm R.A."/>
            <person name="Ortiz-Santana B."/>
            <person name="Ovrebo C."/>
            <person name="Racz N."/>
            <person name="Riley R."/>
            <person name="Savchenko A."/>
            <person name="Shiryaev A."/>
            <person name="Soop K."/>
            <person name="Spirin V."/>
            <person name="Szebenyi C."/>
            <person name="Tomsovsky M."/>
            <person name="Tulloss R.E."/>
            <person name="Uehling J."/>
            <person name="Grigoriev I.V."/>
            <person name="Vagvolgyi C."/>
            <person name="Papp T."/>
            <person name="Martin F.M."/>
            <person name="Miettinen O."/>
            <person name="Hibbett D.S."/>
            <person name="Nagy L.G."/>
        </authorList>
    </citation>
    <scope>NUCLEOTIDE SEQUENCE [LARGE SCALE GENOMIC DNA]</scope>
    <source>
        <strain evidence="17 18">CBS 962.96</strain>
    </source>
</reference>
<dbReference type="Gene3D" id="1.10.150.20">
    <property type="entry name" value="5' to 3' exonuclease, C-terminal subdomain"/>
    <property type="match status" value="1"/>
</dbReference>
<keyword evidence="4" id="KW-0540">Nuclease</keyword>
<dbReference type="PRINTS" id="PR00853">
    <property type="entry name" value="XPGRADSUPER"/>
</dbReference>
<feature type="compositionally biased region" description="Low complexity" evidence="14">
    <location>
        <begin position="580"/>
        <end position="592"/>
    </location>
</feature>